<name>A0A229NWQ6_9BACL</name>
<comment type="caution">
    <text evidence="1">The sequence shown here is derived from an EMBL/GenBank/DDBJ whole genome shotgun (WGS) entry which is preliminary data.</text>
</comment>
<accession>A0A229NWQ6</accession>
<gene>
    <name evidence="1" type="ORF">CGZ75_15845</name>
</gene>
<dbReference type="EMBL" id="NMUQ01000002">
    <property type="protein sequence ID" value="OXM14416.1"/>
    <property type="molecule type" value="Genomic_DNA"/>
</dbReference>
<dbReference type="AlphaFoldDB" id="A0A229NWQ6"/>
<protein>
    <submittedName>
        <fullName evidence="1">Uncharacterized protein</fullName>
    </submittedName>
</protein>
<reference evidence="1 2" key="1">
    <citation type="submission" date="2017-07" db="EMBL/GenBank/DDBJ databases">
        <title>Paenibacillus herberti R33 genome sequencing and assembly.</title>
        <authorList>
            <person name="Su W."/>
        </authorList>
    </citation>
    <scope>NUCLEOTIDE SEQUENCE [LARGE SCALE GENOMIC DNA]</scope>
    <source>
        <strain evidence="1 2">R33</strain>
    </source>
</reference>
<keyword evidence="2" id="KW-1185">Reference proteome</keyword>
<organism evidence="1 2">
    <name type="scientific">Paenibacillus herberti</name>
    <dbReference type="NCBI Taxonomy" id="1619309"/>
    <lineage>
        <taxon>Bacteria</taxon>
        <taxon>Bacillati</taxon>
        <taxon>Bacillota</taxon>
        <taxon>Bacilli</taxon>
        <taxon>Bacillales</taxon>
        <taxon>Paenibacillaceae</taxon>
        <taxon>Paenibacillus</taxon>
    </lineage>
</organism>
<dbReference type="OrthoDB" id="2624498at2"/>
<evidence type="ECO:0000313" key="2">
    <source>
        <dbReference type="Proteomes" id="UP000215145"/>
    </source>
</evidence>
<dbReference type="Proteomes" id="UP000215145">
    <property type="component" value="Unassembled WGS sequence"/>
</dbReference>
<evidence type="ECO:0000313" key="1">
    <source>
        <dbReference type="EMBL" id="OXM14416.1"/>
    </source>
</evidence>
<dbReference type="RefSeq" id="WP_089525240.1">
    <property type="nucleotide sequence ID" value="NZ_NMUQ01000002.1"/>
</dbReference>
<proteinExistence type="predicted"/>
<sequence length="97" mass="10516">MAKKKASVRQGTSEIVAQTWSNRIVKGQFDNNWKTVAGPAGFVSYIAARDRASVEITQTNGRMLRVFFRKGGVVTVGTGGVSLYSKPHLTVQVSPAF</sequence>